<dbReference type="VEuPathDB" id="FungiDB:LEMA_P052480.1"/>
<reference evidence="2" key="1">
    <citation type="journal article" date="2011" name="Nat. Commun.">
        <title>Effector diversification within compartments of the Leptosphaeria maculans genome affected by Repeat-Induced Point mutations.</title>
        <authorList>
            <person name="Rouxel T."/>
            <person name="Grandaubert J."/>
            <person name="Hane J.K."/>
            <person name="Hoede C."/>
            <person name="van de Wouw A.P."/>
            <person name="Couloux A."/>
            <person name="Dominguez V."/>
            <person name="Anthouard V."/>
            <person name="Bally P."/>
            <person name="Bourras S."/>
            <person name="Cozijnsen A.J."/>
            <person name="Ciuffetti L.M."/>
            <person name="Degrave A."/>
            <person name="Dilmaghani A."/>
            <person name="Duret L."/>
            <person name="Fudal I."/>
            <person name="Goodwin S.B."/>
            <person name="Gout L."/>
            <person name="Glaser N."/>
            <person name="Linglin J."/>
            <person name="Kema G.H.J."/>
            <person name="Lapalu N."/>
            <person name="Lawrence C.B."/>
            <person name="May K."/>
            <person name="Meyer M."/>
            <person name="Ollivier B."/>
            <person name="Poulain J."/>
            <person name="Schoch C.L."/>
            <person name="Simon A."/>
            <person name="Spatafora J.W."/>
            <person name="Stachowiak A."/>
            <person name="Turgeon B.G."/>
            <person name="Tyler B.M."/>
            <person name="Vincent D."/>
            <person name="Weissenbach J."/>
            <person name="Amselem J."/>
            <person name="Quesneville H."/>
            <person name="Oliver R.P."/>
            <person name="Wincker P."/>
            <person name="Balesdent M.-H."/>
            <person name="Howlett B.J."/>
        </authorList>
    </citation>
    <scope>NUCLEOTIDE SEQUENCE [LARGE SCALE GENOMIC DNA]</scope>
    <source>
        <strain evidence="2">JN3 / isolate v23.1.3 / race Av1-4-5-6-7-8</strain>
    </source>
</reference>
<organism evidence="2">
    <name type="scientific">Leptosphaeria maculans (strain JN3 / isolate v23.1.3 / race Av1-4-5-6-7-8)</name>
    <name type="common">Blackleg fungus</name>
    <name type="synonym">Phoma lingam</name>
    <dbReference type="NCBI Taxonomy" id="985895"/>
    <lineage>
        <taxon>Eukaryota</taxon>
        <taxon>Fungi</taxon>
        <taxon>Dikarya</taxon>
        <taxon>Ascomycota</taxon>
        <taxon>Pezizomycotina</taxon>
        <taxon>Dothideomycetes</taxon>
        <taxon>Pleosporomycetidae</taxon>
        <taxon>Pleosporales</taxon>
        <taxon>Pleosporineae</taxon>
        <taxon>Leptosphaeriaceae</taxon>
        <taxon>Plenodomus</taxon>
        <taxon>Plenodomus lingam/Leptosphaeria maculans species complex</taxon>
    </lineage>
</organism>
<dbReference type="AlphaFoldDB" id="E4ZMT9"/>
<evidence type="ECO:0000313" key="2">
    <source>
        <dbReference type="Proteomes" id="UP000002668"/>
    </source>
</evidence>
<gene>
    <name evidence="1" type="ORF">LEMA_P052480.1</name>
</gene>
<accession>E4ZMT9</accession>
<sequence length="99" mass="11407">MSSFYPRLLPRSVPEHSILTLPYPPISPTNYILYYTAPPHSTFATPPPPPKQPLPPPPFFTLSPLHTKQWTHPTNLPNRRYTCTLYALELAGRMRAKRR</sequence>
<protein>
    <submittedName>
        <fullName evidence="1">Predicted protein</fullName>
    </submittedName>
</protein>
<dbReference type="HOGENOM" id="CLU_2320818_0_0_1"/>
<dbReference type="Proteomes" id="UP000002668">
    <property type="component" value="Genome"/>
</dbReference>
<name>E4ZMT9_LEPMJ</name>
<proteinExistence type="predicted"/>
<dbReference type="InParanoid" id="E4ZMT9"/>
<evidence type="ECO:0000313" key="1">
    <source>
        <dbReference type="EMBL" id="CBX92542.1"/>
    </source>
</evidence>
<keyword evidence="2" id="KW-1185">Reference proteome</keyword>
<dbReference type="EMBL" id="FP929094">
    <property type="protein sequence ID" value="CBX92542.1"/>
    <property type="molecule type" value="Genomic_DNA"/>
</dbReference>
<dbReference type="GeneID" id="13287020"/>